<dbReference type="Proteomes" id="UP000217446">
    <property type="component" value="Unassembled WGS sequence"/>
</dbReference>
<reference evidence="3" key="1">
    <citation type="submission" date="2017-05" db="EMBL/GenBank/DDBJ databases">
        <title>Streptomyces olivochromogenes NBRC 3561 whole genome shotgun sequence.</title>
        <authorList>
            <person name="Dohra H."/>
            <person name="Kodani S."/>
        </authorList>
    </citation>
    <scope>NUCLEOTIDE SEQUENCE [LARGE SCALE GENOMIC DNA]</scope>
    <source>
        <strain evidence="3">NBRC 3561</strain>
    </source>
</reference>
<name>A0A250VAC4_STROL</name>
<protein>
    <submittedName>
        <fullName evidence="2">Uncharacterized protein</fullName>
    </submittedName>
</protein>
<feature type="region of interest" description="Disordered" evidence="1">
    <location>
        <begin position="1"/>
        <end position="20"/>
    </location>
</feature>
<keyword evidence="3" id="KW-1185">Reference proteome</keyword>
<evidence type="ECO:0000256" key="1">
    <source>
        <dbReference type="SAM" id="MobiDB-lite"/>
    </source>
</evidence>
<proteinExistence type="predicted"/>
<feature type="region of interest" description="Disordered" evidence="1">
    <location>
        <begin position="199"/>
        <end position="222"/>
    </location>
</feature>
<evidence type="ECO:0000313" key="2">
    <source>
        <dbReference type="EMBL" id="GAX50986.1"/>
    </source>
</evidence>
<dbReference type="EMBL" id="BDQI01000004">
    <property type="protein sequence ID" value="GAX50986.1"/>
    <property type="molecule type" value="Genomic_DNA"/>
</dbReference>
<feature type="compositionally biased region" description="Basic and acidic residues" evidence="1">
    <location>
        <begin position="199"/>
        <end position="215"/>
    </location>
</feature>
<sequence>MASPVAYAEAVPSDTRRPVKEDQLTPHSLAFYMDVVASGTVLGANPTDSPDRVTAMLGSDFAENSLDDHSMWRDYGMAEFFWIRETPDHPWEGHHFTLQVHRLSHWGGSIVNRAIRDQYGRFDRHLRFDKLERLLGKRGIPLEDAPDVNAPTFTRHWQPVSRVSVMVFRAHEEWRQRRRGDDRIGDVYTIQSSVSAEGVARDRERYGRQDSRELSGRSSSEP</sequence>
<gene>
    <name evidence="2" type="ORF">SO3561_02485</name>
</gene>
<dbReference type="AlphaFoldDB" id="A0A250VAC4"/>
<accession>A0A250VAC4</accession>
<evidence type="ECO:0000313" key="3">
    <source>
        <dbReference type="Proteomes" id="UP000217446"/>
    </source>
</evidence>
<comment type="caution">
    <text evidence="2">The sequence shown here is derived from an EMBL/GenBank/DDBJ whole genome shotgun (WGS) entry which is preliminary data.</text>
</comment>
<organism evidence="2 3">
    <name type="scientific">Streptomyces olivochromogenes</name>
    <dbReference type="NCBI Taxonomy" id="1963"/>
    <lineage>
        <taxon>Bacteria</taxon>
        <taxon>Bacillati</taxon>
        <taxon>Actinomycetota</taxon>
        <taxon>Actinomycetes</taxon>
        <taxon>Kitasatosporales</taxon>
        <taxon>Streptomycetaceae</taxon>
        <taxon>Streptomyces</taxon>
    </lineage>
</organism>